<evidence type="ECO:0000256" key="9">
    <source>
        <dbReference type="ARBA" id="ARBA00038489"/>
    </source>
</evidence>
<evidence type="ECO:0000313" key="13">
    <source>
        <dbReference type="EMBL" id="EQD32447.1"/>
    </source>
</evidence>
<dbReference type="InterPro" id="IPR036249">
    <property type="entry name" value="Thioredoxin-like_sf"/>
</dbReference>
<proteinExistence type="inferred from homology"/>
<dbReference type="InterPro" id="IPR013766">
    <property type="entry name" value="Thioredoxin_domain"/>
</dbReference>
<evidence type="ECO:0000259" key="12">
    <source>
        <dbReference type="PROSITE" id="PS51352"/>
    </source>
</evidence>
<feature type="domain" description="Thioredoxin" evidence="12">
    <location>
        <begin position="5"/>
        <end position="151"/>
    </location>
</feature>
<evidence type="ECO:0000256" key="1">
    <source>
        <dbReference type="ARBA" id="ARBA00011245"/>
    </source>
</evidence>
<evidence type="ECO:0000256" key="4">
    <source>
        <dbReference type="ARBA" id="ARBA00022862"/>
    </source>
</evidence>
<dbReference type="InterPro" id="IPR000866">
    <property type="entry name" value="AhpC/TSA"/>
</dbReference>
<reference evidence="13" key="2">
    <citation type="journal article" date="2014" name="ISME J.">
        <title>Microbial stratification in low pH oxic and suboxic macroscopic growths along an acid mine drainage.</title>
        <authorList>
            <person name="Mendez-Garcia C."/>
            <person name="Mesa V."/>
            <person name="Sprenger R.R."/>
            <person name="Richter M."/>
            <person name="Diez M.S."/>
            <person name="Solano J."/>
            <person name="Bargiela R."/>
            <person name="Golyshina O.V."/>
            <person name="Manteca A."/>
            <person name="Ramos J.L."/>
            <person name="Gallego J.R."/>
            <person name="Llorente I."/>
            <person name="Martins Dos Santos V.A."/>
            <person name="Jensen O.N."/>
            <person name="Pelaez A.I."/>
            <person name="Sanchez J."/>
            <person name="Ferrer M."/>
        </authorList>
    </citation>
    <scope>NUCLEOTIDE SEQUENCE</scope>
</reference>
<dbReference type="AlphaFoldDB" id="T0YKJ4"/>
<keyword evidence="5" id="KW-0560">Oxidoreductase</keyword>
<keyword evidence="3" id="KW-0575">Peroxidase</keyword>
<evidence type="ECO:0000256" key="5">
    <source>
        <dbReference type="ARBA" id="ARBA00023002"/>
    </source>
</evidence>
<dbReference type="SUPFAM" id="SSF52833">
    <property type="entry name" value="Thioredoxin-like"/>
    <property type="match status" value="1"/>
</dbReference>
<dbReference type="PROSITE" id="PS51352">
    <property type="entry name" value="THIOREDOXIN_2"/>
    <property type="match status" value="1"/>
</dbReference>
<comment type="similarity">
    <text evidence="9">Belongs to the peroxiredoxin family. BCP/PrxQ subfamily.</text>
</comment>
<dbReference type="PANTHER" id="PTHR42801">
    <property type="entry name" value="THIOREDOXIN-DEPENDENT PEROXIDE REDUCTASE"/>
    <property type="match status" value="1"/>
</dbReference>
<evidence type="ECO:0000256" key="7">
    <source>
        <dbReference type="ARBA" id="ARBA00023284"/>
    </source>
</evidence>
<evidence type="ECO:0000256" key="2">
    <source>
        <dbReference type="ARBA" id="ARBA00013017"/>
    </source>
</evidence>
<keyword evidence="6" id="KW-1015">Disulfide bond</keyword>
<evidence type="ECO:0000256" key="10">
    <source>
        <dbReference type="ARBA" id="ARBA00049091"/>
    </source>
</evidence>
<dbReference type="GO" id="GO:0045454">
    <property type="term" value="P:cell redox homeostasis"/>
    <property type="evidence" value="ECO:0007669"/>
    <property type="project" value="TreeGrafter"/>
</dbReference>
<evidence type="ECO:0000256" key="8">
    <source>
        <dbReference type="ARBA" id="ARBA00032824"/>
    </source>
</evidence>
<reference evidence="13" key="1">
    <citation type="submission" date="2013-08" db="EMBL/GenBank/DDBJ databases">
        <authorList>
            <person name="Mendez C."/>
            <person name="Richter M."/>
            <person name="Ferrer M."/>
            <person name="Sanchez J."/>
        </authorList>
    </citation>
    <scope>NUCLEOTIDE SEQUENCE</scope>
</reference>
<accession>T0YKJ4</accession>
<sequence>MDPMLNVGDEAPDFESLDDSGHSFRLSRDGGARGTIICFYPGDFTPICTREVCRLDVLRAELAGCGWALVGVSPDPRARHELFKQRYGLSLRLLCDEERLLFRLYGCLIPVIRWPLRVSWVVDEKRRIRERVHAEFRLRRHEALLVRLVGS</sequence>
<comment type="subunit">
    <text evidence="1">Monomer.</text>
</comment>
<dbReference type="EMBL" id="AUZZ01009825">
    <property type="protein sequence ID" value="EQD32447.1"/>
    <property type="molecule type" value="Genomic_DNA"/>
</dbReference>
<evidence type="ECO:0000256" key="3">
    <source>
        <dbReference type="ARBA" id="ARBA00022559"/>
    </source>
</evidence>
<comment type="catalytic activity">
    <reaction evidence="10">
        <text>a hydroperoxide + [thioredoxin]-dithiol = an alcohol + [thioredoxin]-disulfide + H2O</text>
        <dbReference type="Rhea" id="RHEA:62620"/>
        <dbReference type="Rhea" id="RHEA-COMP:10698"/>
        <dbReference type="Rhea" id="RHEA-COMP:10700"/>
        <dbReference type="ChEBI" id="CHEBI:15377"/>
        <dbReference type="ChEBI" id="CHEBI:29950"/>
        <dbReference type="ChEBI" id="CHEBI:30879"/>
        <dbReference type="ChEBI" id="CHEBI:35924"/>
        <dbReference type="ChEBI" id="CHEBI:50058"/>
        <dbReference type="EC" id="1.11.1.24"/>
    </reaction>
</comment>
<evidence type="ECO:0000256" key="6">
    <source>
        <dbReference type="ARBA" id="ARBA00023157"/>
    </source>
</evidence>
<gene>
    <name evidence="13" type="ORF">B2A_13564</name>
</gene>
<dbReference type="PIRSF" id="PIRSF000239">
    <property type="entry name" value="AHPC"/>
    <property type="match status" value="1"/>
</dbReference>
<keyword evidence="7" id="KW-0676">Redox-active center</keyword>
<dbReference type="CDD" id="cd03017">
    <property type="entry name" value="PRX_BCP"/>
    <property type="match status" value="1"/>
</dbReference>
<dbReference type="GO" id="GO:0005737">
    <property type="term" value="C:cytoplasm"/>
    <property type="evidence" value="ECO:0007669"/>
    <property type="project" value="TreeGrafter"/>
</dbReference>
<dbReference type="GO" id="GO:0034599">
    <property type="term" value="P:cellular response to oxidative stress"/>
    <property type="evidence" value="ECO:0007669"/>
    <property type="project" value="TreeGrafter"/>
</dbReference>
<keyword evidence="4" id="KW-0049">Antioxidant</keyword>
<dbReference type="PANTHER" id="PTHR42801:SF4">
    <property type="entry name" value="AHPC_TSA FAMILY PROTEIN"/>
    <property type="match status" value="1"/>
</dbReference>
<dbReference type="GO" id="GO:0008379">
    <property type="term" value="F:thioredoxin peroxidase activity"/>
    <property type="evidence" value="ECO:0007669"/>
    <property type="project" value="TreeGrafter"/>
</dbReference>
<evidence type="ECO:0000256" key="11">
    <source>
        <dbReference type="SAM" id="MobiDB-lite"/>
    </source>
</evidence>
<dbReference type="Pfam" id="PF00578">
    <property type="entry name" value="AhpC-TSA"/>
    <property type="match status" value="1"/>
</dbReference>
<dbReference type="Gene3D" id="3.40.30.10">
    <property type="entry name" value="Glutaredoxin"/>
    <property type="match status" value="1"/>
</dbReference>
<protein>
    <recommendedName>
        <fullName evidence="2">thioredoxin-dependent peroxiredoxin</fullName>
        <ecNumber evidence="2">1.11.1.24</ecNumber>
    </recommendedName>
    <alternativeName>
        <fullName evidence="8">Thioredoxin peroxidase</fullName>
    </alternativeName>
</protein>
<feature type="region of interest" description="Disordered" evidence="11">
    <location>
        <begin position="1"/>
        <end position="21"/>
    </location>
</feature>
<organism evidence="13">
    <name type="scientific">mine drainage metagenome</name>
    <dbReference type="NCBI Taxonomy" id="410659"/>
    <lineage>
        <taxon>unclassified sequences</taxon>
        <taxon>metagenomes</taxon>
        <taxon>ecological metagenomes</taxon>
    </lineage>
</organism>
<name>T0YKJ4_9ZZZZ</name>
<comment type="caution">
    <text evidence="13">The sequence shown here is derived from an EMBL/GenBank/DDBJ whole genome shotgun (WGS) entry which is preliminary data.</text>
</comment>
<dbReference type="EC" id="1.11.1.24" evidence="2"/>
<dbReference type="InterPro" id="IPR024706">
    <property type="entry name" value="Peroxiredoxin_AhpC-typ"/>
</dbReference>
<dbReference type="InterPro" id="IPR050924">
    <property type="entry name" value="Peroxiredoxin_BCP/PrxQ"/>
</dbReference>